<dbReference type="RefSeq" id="WP_101237264.1">
    <property type="nucleotide sequence ID" value="NZ_PISJ01000019.1"/>
</dbReference>
<evidence type="ECO:0000256" key="1">
    <source>
        <dbReference type="SAM" id="MobiDB-lite"/>
    </source>
</evidence>
<dbReference type="Pfam" id="PF06381">
    <property type="entry name" value="Phage_portal_3"/>
    <property type="match status" value="1"/>
</dbReference>
<gene>
    <name evidence="3" type="ORF">CW311_17030</name>
</gene>
<dbReference type="InterPro" id="IPR024459">
    <property type="entry name" value="Acb1-like_N"/>
</dbReference>
<dbReference type="AlphaFoldDB" id="A0A2N0WBR0"/>
<sequence>MGLLKFTADSFQNFAARVGLGSGNQHDQSGYGFNYLSRNRLKLEAMYRTSWVVGQVVDVVADDMTRKGCNIKGFSSPKDGEMIDQEMDRLQVWDRLNKTIKWSRLYGGTIAVMLIDGQNVSTPLNTNTVGKGQFKGLLVLDRWMVQPSMQDLVTEYGPHYGMPKYYDVINDSVGMCNQKIHYSRVIRMDGVELPYNQSITENLWGQSVIERLLDRLTIFDSATLGAGQLVYKAHLRTYKVKGLRAIIAKGGQFFDALVKQIEQIRIWQSNEGMTLMDAEDEFETHQYSFTGLDNLLLQFGQQISGATGIPLVRLFGQSPAGLNATGESDLANYYDNINQQQEGRLRTPLQILYAVLSMSVVGKPLPDSFDFQFASLWQLGDDKKAEVAKNVVDAVSAAEESGLIKRSTALKELRQSSEVTGIFSHITDEEIKDADDEDPPPPGERLDDEESNQSDNAESGAKDGDPVQSAA</sequence>
<evidence type="ECO:0000259" key="2">
    <source>
        <dbReference type="Pfam" id="PF06381"/>
    </source>
</evidence>
<dbReference type="EMBL" id="PISJ01000019">
    <property type="protein sequence ID" value="PKF31939.1"/>
    <property type="molecule type" value="Genomic_DNA"/>
</dbReference>
<name>A0A2N0WBR0_9GAMM</name>
<feature type="domain" description="Anti-CBASS protein Acb1-like N-terminal" evidence="2">
    <location>
        <begin position="43"/>
        <end position="396"/>
    </location>
</feature>
<reference evidence="3 4" key="1">
    <citation type="submission" date="2017-12" db="EMBL/GenBank/DDBJ databases">
        <title>Draft Genome sequences of multiple microbial strains isolated from spacecraft associated surfaces.</title>
        <authorList>
            <person name="Seuylemezian A."/>
            <person name="Vaishampayan P."/>
            <person name="Venkateswaran K."/>
        </authorList>
    </citation>
    <scope>NUCLEOTIDE SEQUENCE [LARGE SCALE GENOMIC DNA]</scope>
    <source>
        <strain evidence="3 4">2P01AA</strain>
    </source>
</reference>
<organism evidence="3 4">
    <name type="scientific">Acinetobacter proteolyticus</name>
    <dbReference type="NCBI Taxonomy" id="1776741"/>
    <lineage>
        <taxon>Bacteria</taxon>
        <taxon>Pseudomonadati</taxon>
        <taxon>Pseudomonadota</taxon>
        <taxon>Gammaproteobacteria</taxon>
        <taxon>Moraxellales</taxon>
        <taxon>Moraxellaceae</taxon>
        <taxon>Acinetobacter</taxon>
    </lineage>
</organism>
<feature type="region of interest" description="Disordered" evidence="1">
    <location>
        <begin position="421"/>
        <end position="471"/>
    </location>
</feature>
<proteinExistence type="predicted"/>
<dbReference type="Proteomes" id="UP000233553">
    <property type="component" value="Unassembled WGS sequence"/>
</dbReference>
<feature type="compositionally biased region" description="Acidic residues" evidence="1">
    <location>
        <begin position="430"/>
        <end position="439"/>
    </location>
</feature>
<dbReference type="InterPro" id="IPR006445">
    <property type="entry name" value="Phage-assoc_HI1409"/>
</dbReference>
<comment type="caution">
    <text evidence="3">The sequence shown here is derived from an EMBL/GenBank/DDBJ whole genome shotgun (WGS) entry which is preliminary data.</text>
</comment>
<dbReference type="NCBIfam" id="TIGR01555">
    <property type="entry name" value="phge_rel_HI1409"/>
    <property type="match status" value="1"/>
</dbReference>
<protein>
    <recommendedName>
        <fullName evidence="2">Anti-CBASS protein Acb1-like N-terminal domain-containing protein</fullName>
    </recommendedName>
</protein>
<accession>A0A2N0WBR0</accession>
<evidence type="ECO:0000313" key="4">
    <source>
        <dbReference type="Proteomes" id="UP000233553"/>
    </source>
</evidence>
<evidence type="ECO:0000313" key="3">
    <source>
        <dbReference type="EMBL" id="PKF31939.1"/>
    </source>
</evidence>